<protein>
    <submittedName>
        <fullName evidence="1">Uncharacterized protein</fullName>
    </submittedName>
</protein>
<evidence type="ECO:0000313" key="1">
    <source>
        <dbReference type="EMBL" id="CBI07000.1"/>
    </source>
</evidence>
<organism evidence="1">
    <name type="scientific">mine drainage metagenome</name>
    <dbReference type="NCBI Taxonomy" id="410659"/>
    <lineage>
        <taxon>unclassified sequences</taxon>
        <taxon>metagenomes</taxon>
        <taxon>ecological metagenomes</taxon>
    </lineage>
</organism>
<gene>
    <name evidence="1" type="ORF">CARN6_0306</name>
</gene>
<name>E6QID5_9ZZZZ</name>
<accession>E6QID5</accession>
<reference evidence="1" key="1">
    <citation type="submission" date="2009-10" db="EMBL/GenBank/DDBJ databases">
        <title>Diversity of trophic interactions inside an arsenic-rich microbial ecosystem.</title>
        <authorList>
            <person name="Bertin P.N."/>
            <person name="Heinrich-Salmeron A."/>
            <person name="Pelletier E."/>
            <person name="Goulhen-Chollet F."/>
            <person name="Arsene-Ploetze F."/>
            <person name="Gallien S."/>
            <person name="Calteau A."/>
            <person name="Vallenet D."/>
            <person name="Casiot C."/>
            <person name="Chane-Woon-Ming B."/>
            <person name="Giloteaux L."/>
            <person name="Barakat M."/>
            <person name="Bonnefoy V."/>
            <person name="Bruneel O."/>
            <person name="Chandler M."/>
            <person name="Cleiss J."/>
            <person name="Duran R."/>
            <person name="Elbaz-Poulichet F."/>
            <person name="Fonknechten N."/>
            <person name="Lauga B."/>
            <person name="Mornico D."/>
            <person name="Ortet P."/>
            <person name="Schaeffer C."/>
            <person name="Siguier P."/>
            <person name="Alexander Thil Smith A."/>
            <person name="Van Dorsselaer A."/>
            <person name="Weissenbach J."/>
            <person name="Medigue C."/>
            <person name="Le Paslier D."/>
        </authorList>
    </citation>
    <scope>NUCLEOTIDE SEQUENCE</scope>
</reference>
<comment type="caution">
    <text evidence="1">The sequence shown here is derived from an EMBL/GenBank/DDBJ whole genome shotgun (WGS) entry which is preliminary data.</text>
</comment>
<proteinExistence type="predicted"/>
<dbReference type="AlphaFoldDB" id="E6QID5"/>
<dbReference type="EMBL" id="CABQ01000051">
    <property type="protein sequence ID" value="CBI07000.1"/>
    <property type="molecule type" value="Genomic_DNA"/>
</dbReference>
<sequence>MKAIRGFSAFDVTRWQWENRAHEIFSLGGSVPMKRSLLFLMLCILPSVAIASDGIDYNHWISDKSENGTLILLEDGTVWVVTPTDQVKTSIWLVVDRIAIFKSPSTPAYPYLLVNEREEEQVHAKYLGHT</sequence>